<protein>
    <recommendedName>
        <fullName evidence="5">Glycosyltransferase</fullName>
        <ecNumber evidence="5">2.4.1.-</ecNumber>
    </recommendedName>
</protein>
<gene>
    <name evidence="6" type="ORF">I3842_15G100100</name>
</gene>
<dbReference type="FunFam" id="3.40.50.2000:FF:000064">
    <property type="entry name" value="Glycosyltransferase"/>
    <property type="match status" value="1"/>
</dbReference>
<dbReference type="PANTHER" id="PTHR48047:SF8">
    <property type="entry name" value="FLAVONOL 3-O-GLUCOSYLTRANSFERASE UGT89B1"/>
    <property type="match status" value="1"/>
</dbReference>
<dbReference type="CDD" id="cd03784">
    <property type="entry name" value="GT1_Gtf-like"/>
    <property type="match status" value="1"/>
</dbReference>
<evidence type="ECO:0000256" key="2">
    <source>
        <dbReference type="ARBA" id="ARBA00022676"/>
    </source>
</evidence>
<evidence type="ECO:0000256" key="3">
    <source>
        <dbReference type="ARBA" id="ARBA00022679"/>
    </source>
</evidence>
<dbReference type="EC" id="2.4.1.-" evidence="5"/>
<evidence type="ECO:0000256" key="1">
    <source>
        <dbReference type="ARBA" id="ARBA00009995"/>
    </source>
</evidence>
<name>A0A922AD35_CARIL</name>
<dbReference type="InterPro" id="IPR002213">
    <property type="entry name" value="UDP_glucos_trans"/>
</dbReference>
<proteinExistence type="inferred from homology"/>
<sequence length="486" mass="54165">MTMSGTDAHLLVFPYPAQGHMIPLLDLTHQLAIHGVTITILVTPSNLPLLEPLLSAHPSIKTLVLPFPSHPAIPPGVENVKDLPPNSFRAMMISLAQLHEPLLRWFRSHPSPPVAIVSDMFLGWTHRLACELGIRRLVFSPSGAMALSVIYSLWRYLPMRQKQNSREEDGDQDEIVSFPNIPGSPNYPWWQVSPVYRSFVETKGDLDSELVKDGFLADMESWGLVINSFDELERVYLEHLRKEMGHDRVWAVGPLHRFEGDEEISGSKQRGGSSLVKVEQISSWLDARDDQKVVYVCFGSQARLPMDVMEKLAFGLEKSGIHFIWAVKESKSGHVDSMLPPGFEDRVAARGLVIRGWAPQVQILSHRAVGAFLTHCGWNSTLEGIVAGVPLLAWPMSADQFSNATLVVEELKVATRVGEGSRFVPDSDQLARVLSDSISENRVIRERVEELRRAATEAIKEGGSSILELQSMHSKLATLVSPRNYL</sequence>
<dbReference type="GO" id="GO:0035251">
    <property type="term" value="F:UDP-glucosyltransferase activity"/>
    <property type="evidence" value="ECO:0007669"/>
    <property type="project" value="TreeGrafter"/>
</dbReference>
<evidence type="ECO:0000313" key="7">
    <source>
        <dbReference type="Proteomes" id="UP000811246"/>
    </source>
</evidence>
<dbReference type="Pfam" id="PF00201">
    <property type="entry name" value="UDPGT"/>
    <property type="match status" value="1"/>
</dbReference>
<dbReference type="InterPro" id="IPR035595">
    <property type="entry name" value="UDP_glycos_trans_CS"/>
</dbReference>
<keyword evidence="3 4" id="KW-0808">Transferase</keyword>
<comment type="similarity">
    <text evidence="1 4">Belongs to the UDP-glycosyltransferase family.</text>
</comment>
<evidence type="ECO:0000313" key="6">
    <source>
        <dbReference type="EMBL" id="KAG6675422.1"/>
    </source>
</evidence>
<dbReference type="PANTHER" id="PTHR48047">
    <property type="entry name" value="GLYCOSYLTRANSFERASE"/>
    <property type="match status" value="1"/>
</dbReference>
<dbReference type="AlphaFoldDB" id="A0A922AD35"/>
<accession>A0A922AD35</accession>
<organism evidence="6 7">
    <name type="scientific">Carya illinoinensis</name>
    <name type="common">Pecan</name>
    <dbReference type="NCBI Taxonomy" id="32201"/>
    <lineage>
        <taxon>Eukaryota</taxon>
        <taxon>Viridiplantae</taxon>
        <taxon>Streptophyta</taxon>
        <taxon>Embryophyta</taxon>
        <taxon>Tracheophyta</taxon>
        <taxon>Spermatophyta</taxon>
        <taxon>Magnoliopsida</taxon>
        <taxon>eudicotyledons</taxon>
        <taxon>Gunneridae</taxon>
        <taxon>Pentapetalae</taxon>
        <taxon>rosids</taxon>
        <taxon>fabids</taxon>
        <taxon>Fagales</taxon>
        <taxon>Juglandaceae</taxon>
        <taxon>Carya</taxon>
    </lineage>
</organism>
<dbReference type="PROSITE" id="PS00375">
    <property type="entry name" value="UDPGT"/>
    <property type="match status" value="1"/>
</dbReference>
<dbReference type="EMBL" id="CM031839">
    <property type="protein sequence ID" value="KAG6675422.1"/>
    <property type="molecule type" value="Genomic_DNA"/>
</dbReference>
<comment type="caution">
    <text evidence="6">The sequence shown here is derived from an EMBL/GenBank/DDBJ whole genome shotgun (WGS) entry which is preliminary data.</text>
</comment>
<evidence type="ECO:0000256" key="5">
    <source>
        <dbReference type="RuleBase" id="RU362057"/>
    </source>
</evidence>
<dbReference type="FunFam" id="3.40.50.2000:FF:000143">
    <property type="entry name" value="UDP-glycosyltransferase 89B1"/>
    <property type="match status" value="1"/>
</dbReference>
<reference evidence="6" key="1">
    <citation type="submission" date="2021-01" db="EMBL/GenBank/DDBJ databases">
        <authorList>
            <person name="Lovell J.T."/>
            <person name="Bentley N."/>
            <person name="Bhattarai G."/>
            <person name="Jenkins J.W."/>
            <person name="Sreedasyam A."/>
            <person name="Alarcon Y."/>
            <person name="Bock C."/>
            <person name="Boston L."/>
            <person name="Carlson J."/>
            <person name="Cervantes K."/>
            <person name="Clermont K."/>
            <person name="Krom N."/>
            <person name="Kubenka K."/>
            <person name="Mamidi S."/>
            <person name="Mattison C."/>
            <person name="Monteros M."/>
            <person name="Pisani C."/>
            <person name="Plott C."/>
            <person name="Rajasekar S."/>
            <person name="Rhein H.S."/>
            <person name="Rohla C."/>
            <person name="Song M."/>
            <person name="Hilaire R.S."/>
            <person name="Shu S."/>
            <person name="Wells L."/>
            <person name="Wang X."/>
            <person name="Webber J."/>
            <person name="Heerema R.J."/>
            <person name="Klein P."/>
            <person name="Conner P."/>
            <person name="Grauke L."/>
            <person name="Grimwood J."/>
            <person name="Schmutz J."/>
            <person name="Randall J.J."/>
        </authorList>
    </citation>
    <scope>NUCLEOTIDE SEQUENCE</scope>
    <source>
        <tissue evidence="6">Leaf</tissue>
    </source>
</reference>
<dbReference type="Proteomes" id="UP000811246">
    <property type="component" value="Chromosome 15"/>
</dbReference>
<evidence type="ECO:0000256" key="4">
    <source>
        <dbReference type="RuleBase" id="RU003718"/>
    </source>
</evidence>
<keyword evidence="2 4" id="KW-0328">Glycosyltransferase</keyword>